<evidence type="ECO:0000313" key="4">
    <source>
        <dbReference type="Proteomes" id="UP000199469"/>
    </source>
</evidence>
<dbReference type="Pfam" id="PF00754">
    <property type="entry name" value="F5_F8_type_C"/>
    <property type="match status" value="1"/>
</dbReference>
<dbReference type="OrthoDB" id="3965347at2"/>
<evidence type="ECO:0000259" key="2">
    <source>
        <dbReference type="Pfam" id="PF00754"/>
    </source>
</evidence>
<sequence>MKTFFLNILLFNLLLLFTSCEQDLLETEIALKTDTQNSAKVTSGIYQSDQPYNLNVVYFVPSDVQMRPEYERRISEFILAAQEYYRQNMHNWGYSNRTFGVLKNPLTNRVKITIVHAANPMSTYSASSYHPILSEVNAWFAAHPSDKTSEHTIVFTAVPTPETPIPFVGNGTSCFVGDNEAWDYQNFNKNTPEGTTVKWYMGGFLHELGHGLGLPHDALPKSQQNVPGYGTSLMSWGNSTYGYSSTILTKSSCAILNNIQVFATTAKPFYGGNKSFTINQLYHSFENGRIRIWGTYTTSQPINAINTYFSPNNQYYAVSSVADGNLVNSFSTYVDISDLYYTNTDYQFIIQAQFPDGGAVYKVYNFPIVNGIPKMDFQTEVSRTGWTISSSSAYPAYPASFAIDGNLNTYWHTNYSPGVLQTDPVPGQAQTFPYFYDINMGAADYIWGLVFTQHQGLARNAKNISVYTRASTAEGWTHRGNYDLKKVAYKQNVLFSQALACRYIRIVFNSSYDGEPYIAMAEIGALK</sequence>
<dbReference type="AlphaFoldDB" id="A0A1I0MLV7"/>
<dbReference type="Proteomes" id="UP000199469">
    <property type="component" value="Unassembled WGS sequence"/>
</dbReference>
<dbReference type="InterPro" id="IPR000421">
    <property type="entry name" value="FA58C"/>
</dbReference>
<dbReference type="InterPro" id="IPR008979">
    <property type="entry name" value="Galactose-bd-like_sf"/>
</dbReference>
<dbReference type="EMBL" id="FOIU01000001">
    <property type="protein sequence ID" value="SEV89350.1"/>
    <property type="molecule type" value="Genomic_DNA"/>
</dbReference>
<proteinExistence type="predicted"/>
<dbReference type="PROSITE" id="PS51257">
    <property type="entry name" value="PROKAR_LIPOPROTEIN"/>
    <property type="match status" value="1"/>
</dbReference>
<accession>A0A1I0MLV7</accession>
<keyword evidence="1" id="KW-0732">Signal</keyword>
<organism evidence="3 4">
    <name type="scientific">Chryseobacterium wanjuense</name>
    <dbReference type="NCBI Taxonomy" id="356305"/>
    <lineage>
        <taxon>Bacteria</taxon>
        <taxon>Pseudomonadati</taxon>
        <taxon>Bacteroidota</taxon>
        <taxon>Flavobacteriia</taxon>
        <taxon>Flavobacteriales</taxon>
        <taxon>Weeksellaceae</taxon>
        <taxon>Chryseobacterium group</taxon>
        <taxon>Chryseobacterium</taxon>
    </lineage>
</organism>
<keyword evidence="4" id="KW-1185">Reference proteome</keyword>
<dbReference type="Gene3D" id="2.60.120.260">
    <property type="entry name" value="Galactose-binding domain-like"/>
    <property type="match status" value="1"/>
</dbReference>
<name>A0A1I0MLV7_9FLAO</name>
<dbReference type="SUPFAM" id="SSF49785">
    <property type="entry name" value="Galactose-binding domain-like"/>
    <property type="match status" value="1"/>
</dbReference>
<dbReference type="GO" id="GO:0008237">
    <property type="term" value="F:metallopeptidase activity"/>
    <property type="evidence" value="ECO:0007669"/>
    <property type="project" value="InterPro"/>
</dbReference>
<feature type="signal peptide" evidence="1">
    <location>
        <begin position="1"/>
        <end position="21"/>
    </location>
</feature>
<feature type="domain" description="F5/8 type C" evidence="2">
    <location>
        <begin position="388"/>
        <end position="523"/>
    </location>
</feature>
<dbReference type="InterPro" id="IPR024079">
    <property type="entry name" value="MetalloPept_cat_dom_sf"/>
</dbReference>
<evidence type="ECO:0000313" key="3">
    <source>
        <dbReference type="EMBL" id="SEV89350.1"/>
    </source>
</evidence>
<evidence type="ECO:0000256" key="1">
    <source>
        <dbReference type="SAM" id="SignalP"/>
    </source>
</evidence>
<protein>
    <submittedName>
        <fullName evidence="3">F5/8 type C domain-containing protein</fullName>
    </submittedName>
</protein>
<dbReference type="Gene3D" id="3.40.390.10">
    <property type="entry name" value="Collagenase (Catalytic Domain)"/>
    <property type="match status" value="1"/>
</dbReference>
<gene>
    <name evidence="3" type="ORF">SAMN05421841_0064</name>
</gene>
<dbReference type="STRING" id="356305.SAMN05421841_0064"/>
<reference evidence="4" key="1">
    <citation type="submission" date="2016-10" db="EMBL/GenBank/DDBJ databases">
        <authorList>
            <person name="Varghese N."/>
            <person name="Submissions S."/>
        </authorList>
    </citation>
    <scope>NUCLEOTIDE SEQUENCE [LARGE SCALE GENOMIC DNA]</scope>
    <source>
        <strain evidence="4">DSM 17724</strain>
    </source>
</reference>
<feature type="chain" id="PRO_5011698201" evidence="1">
    <location>
        <begin position="22"/>
        <end position="527"/>
    </location>
</feature>
<dbReference type="SUPFAM" id="SSF55486">
    <property type="entry name" value="Metalloproteases ('zincins'), catalytic domain"/>
    <property type="match status" value="1"/>
</dbReference>